<evidence type="ECO:0000313" key="2">
    <source>
        <dbReference type="Proteomes" id="UP000034845"/>
    </source>
</evidence>
<proteinExistence type="predicted"/>
<accession>A0A0G0MF14</accession>
<sequence length="142" mass="15920">MNYKKLLISFFKKPVFAQIILLIALLGVASFLKLSFNFSGDSAPELATLFINFETEKRFFEGEVTDNMTVLDALNAAVSIGKIKFNYAINESSDVSVLEIDGHTNGAGNKYFVFYLNSRKIPVQDLNKKEVRGGDRIEIINE</sequence>
<protein>
    <recommendedName>
        <fullName evidence="3">DUF4430 domain-containing protein</fullName>
    </recommendedName>
</protein>
<evidence type="ECO:0000313" key="1">
    <source>
        <dbReference type="EMBL" id="KKR02624.1"/>
    </source>
</evidence>
<comment type="caution">
    <text evidence="1">The sequence shown here is derived from an EMBL/GenBank/DDBJ whole genome shotgun (WGS) entry which is preliminary data.</text>
</comment>
<organism evidence="1 2">
    <name type="scientific">Yanofskybacteria sp. (strain GW2011_GWA1_39_13)</name>
    <dbReference type="NCBI Taxonomy" id="1619019"/>
    <lineage>
        <taxon>Bacteria</taxon>
        <taxon>Candidatus Yanofskyibacteriota</taxon>
    </lineage>
</organism>
<dbReference type="Proteomes" id="UP000034845">
    <property type="component" value="Unassembled WGS sequence"/>
</dbReference>
<dbReference type="AlphaFoldDB" id="A0A0G0MF14"/>
<dbReference type="EMBL" id="LBWF01000001">
    <property type="protein sequence ID" value="KKR02624.1"/>
    <property type="molecule type" value="Genomic_DNA"/>
</dbReference>
<evidence type="ECO:0008006" key="3">
    <source>
        <dbReference type="Google" id="ProtNLM"/>
    </source>
</evidence>
<name>A0A0G0MF14_YANXG</name>
<reference evidence="1 2" key="1">
    <citation type="journal article" date="2015" name="Nature">
        <title>rRNA introns, odd ribosomes, and small enigmatic genomes across a large radiation of phyla.</title>
        <authorList>
            <person name="Brown C.T."/>
            <person name="Hug L.A."/>
            <person name="Thomas B.C."/>
            <person name="Sharon I."/>
            <person name="Castelle C.J."/>
            <person name="Singh A."/>
            <person name="Wilkins M.J."/>
            <person name="Williams K.H."/>
            <person name="Banfield J.F."/>
        </authorList>
    </citation>
    <scope>NUCLEOTIDE SEQUENCE [LARGE SCALE GENOMIC DNA]</scope>
    <source>
        <strain evidence="2">GW2011_GWA1_39_13</strain>
    </source>
</reference>
<gene>
    <name evidence="1" type="ORF">UT29_C0001G0104</name>
</gene>